<dbReference type="InterPro" id="IPR035899">
    <property type="entry name" value="DBL_dom_sf"/>
</dbReference>
<keyword evidence="6" id="KW-1185">Reference proteome</keyword>
<feature type="domain" description="DH" evidence="4">
    <location>
        <begin position="450"/>
        <end position="644"/>
    </location>
</feature>
<feature type="compositionally biased region" description="Low complexity" evidence="3">
    <location>
        <begin position="733"/>
        <end position="754"/>
    </location>
</feature>
<dbReference type="EMBL" id="MU167223">
    <property type="protein sequence ID" value="KAG0149980.1"/>
    <property type="molecule type" value="Genomic_DNA"/>
</dbReference>
<accession>A0A9P6TFQ5</accession>
<feature type="region of interest" description="Disordered" evidence="3">
    <location>
        <begin position="128"/>
        <end position="163"/>
    </location>
</feature>
<dbReference type="GO" id="GO:0005085">
    <property type="term" value="F:guanyl-nucleotide exchange factor activity"/>
    <property type="evidence" value="ECO:0007669"/>
    <property type="project" value="InterPro"/>
</dbReference>
<feature type="region of interest" description="Disordered" evidence="3">
    <location>
        <begin position="312"/>
        <end position="335"/>
    </location>
</feature>
<dbReference type="PROSITE" id="PS50010">
    <property type="entry name" value="DH_2"/>
    <property type="match status" value="1"/>
</dbReference>
<reference evidence="5" key="1">
    <citation type="submission" date="2013-11" db="EMBL/GenBank/DDBJ databases">
        <title>Genome sequence of the fusiform rust pathogen reveals effectors for host alternation and coevolution with pine.</title>
        <authorList>
            <consortium name="DOE Joint Genome Institute"/>
            <person name="Smith K."/>
            <person name="Pendleton A."/>
            <person name="Kubisiak T."/>
            <person name="Anderson C."/>
            <person name="Salamov A."/>
            <person name="Aerts A."/>
            <person name="Riley R."/>
            <person name="Clum A."/>
            <person name="Lindquist E."/>
            <person name="Ence D."/>
            <person name="Campbell M."/>
            <person name="Kronenberg Z."/>
            <person name="Feau N."/>
            <person name="Dhillon B."/>
            <person name="Hamelin R."/>
            <person name="Burleigh J."/>
            <person name="Smith J."/>
            <person name="Yandell M."/>
            <person name="Nelson C."/>
            <person name="Grigoriev I."/>
            <person name="Davis J."/>
        </authorList>
    </citation>
    <scope>NUCLEOTIDE SEQUENCE</scope>
    <source>
        <strain evidence="5">G11</strain>
    </source>
</reference>
<comment type="caution">
    <text evidence="5">The sequence shown here is derived from an EMBL/GenBank/DDBJ whole genome shotgun (WGS) entry which is preliminary data.</text>
</comment>
<keyword evidence="2" id="KW-0963">Cytoplasm</keyword>
<dbReference type="OrthoDB" id="1716625at2759"/>
<name>A0A9P6TFQ5_9BASI</name>
<evidence type="ECO:0000256" key="3">
    <source>
        <dbReference type="SAM" id="MobiDB-lite"/>
    </source>
</evidence>
<dbReference type="InterPro" id="IPR000219">
    <property type="entry name" value="DH_dom"/>
</dbReference>
<evidence type="ECO:0000313" key="5">
    <source>
        <dbReference type="EMBL" id="KAG0149980.1"/>
    </source>
</evidence>
<feature type="region of interest" description="Disordered" evidence="3">
    <location>
        <begin position="187"/>
        <end position="295"/>
    </location>
</feature>
<dbReference type="SUPFAM" id="SSF48065">
    <property type="entry name" value="DBL homology domain (DH-domain)"/>
    <property type="match status" value="1"/>
</dbReference>
<dbReference type="Proteomes" id="UP000886653">
    <property type="component" value="Unassembled WGS sequence"/>
</dbReference>
<evidence type="ECO:0000256" key="1">
    <source>
        <dbReference type="ARBA" id="ARBA00004496"/>
    </source>
</evidence>
<feature type="compositionally biased region" description="Polar residues" evidence="3">
    <location>
        <begin position="274"/>
        <end position="284"/>
    </location>
</feature>
<feature type="compositionally biased region" description="Pro residues" evidence="3">
    <location>
        <begin position="143"/>
        <end position="153"/>
    </location>
</feature>
<proteinExistence type="predicted"/>
<dbReference type="AlphaFoldDB" id="A0A9P6TFQ5"/>
<evidence type="ECO:0000256" key="2">
    <source>
        <dbReference type="ARBA" id="ARBA00022490"/>
    </source>
</evidence>
<feature type="region of interest" description="Disordered" evidence="3">
    <location>
        <begin position="708"/>
        <end position="787"/>
    </location>
</feature>
<dbReference type="GO" id="GO:0035025">
    <property type="term" value="P:positive regulation of Rho protein signal transduction"/>
    <property type="evidence" value="ECO:0007669"/>
    <property type="project" value="TreeGrafter"/>
</dbReference>
<feature type="region of interest" description="Disordered" evidence="3">
    <location>
        <begin position="943"/>
        <end position="965"/>
    </location>
</feature>
<dbReference type="Pfam" id="PF00621">
    <property type="entry name" value="RhoGEF"/>
    <property type="match status" value="1"/>
</dbReference>
<dbReference type="PANTHER" id="PTHR46006">
    <property type="entry name" value="RHO GUANINE NUCLEOTIDE EXCHANGE FACTOR AT 64C, ISOFORM A"/>
    <property type="match status" value="1"/>
</dbReference>
<feature type="compositionally biased region" description="Low complexity" evidence="3">
    <location>
        <begin position="776"/>
        <end position="787"/>
    </location>
</feature>
<evidence type="ECO:0000259" key="4">
    <source>
        <dbReference type="PROSITE" id="PS50010"/>
    </source>
</evidence>
<evidence type="ECO:0000313" key="6">
    <source>
        <dbReference type="Proteomes" id="UP000886653"/>
    </source>
</evidence>
<dbReference type="InterPro" id="IPR051480">
    <property type="entry name" value="Endocytic_GEF_Adapter"/>
</dbReference>
<dbReference type="GO" id="GO:0005737">
    <property type="term" value="C:cytoplasm"/>
    <property type="evidence" value="ECO:0007669"/>
    <property type="project" value="UniProtKB-SubCell"/>
</dbReference>
<organism evidence="5 6">
    <name type="scientific">Cronartium quercuum f. sp. fusiforme G11</name>
    <dbReference type="NCBI Taxonomy" id="708437"/>
    <lineage>
        <taxon>Eukaryota</taxon>
        <taxon>Fungi</taxon>
        <taxon>Dikarya</taxon>
        <taxon>Basidiomycota</taxon>
        <taxon>Pucciniomycotina</taxon>
        <taxon>Pucciniomycetes</taxon>
        <taxon>Pucciniales</taxon>
        <taxon>Coleosporiaceae</taxon>
        <taxon>Cronartium</taxon>
    </lineage>
</organism>
<comment type="subcellular location">
    <subcellularLocation>
        <location evidence="1">Cytoplasm</location>
    </subcellularLocation>
</comment>
<sequence>MLFLASRSMRTWFDHTPPRFLSRAFNRPRTSPGSVLTYSGLGFGFFSLVPSPESTRAASPHPECRGLLRELCSTEFTFRVPSSHALQYHSDSDNDGFESAEEGDIWPISRNTSTSSLSNSSSLTACEPFPASQFHSTSTTEPVPDPYAPPDFLRPPRSQARPSPLTIATRAEPAKILICFGPNENTAAAPTPFQPPRSISTSRSRRPTVPRPPTMASRNGQLRRNTDMMTRGRLRPRRPLLPAEARRLPSTTCQIDPSLRNTSLRSSRSETHLPNRSASNSPSPVSDFGQSDPELFDVTASWPEPFSAVPVSQPDFHTRSAAPSPCTESDSGTCDPDLTLSPPTIKLEAAKPAKSYGCHAARVGIQRLAQLLSPLTSAPCKQGGKVEVEKLHKPSVTEKTDSDYPKPSAMPKVVGTYDQVQRAAAASWRSTISEREYNRVLISHGPNEIRRQQIFWELITTEIDLIEDLRKILKLFATPLRQVWDGGWMSGVPSSISELFDGLASILEFHEQFHSALIQVVDATPTPPILKLAPTLLPLIPHLRVYERYLILFEPVTRLLEFHLSSSPQDSRFGEFLRIQSIALKTVGKLNLVSYLLKPVQRLMKYPLFFRELYEKSPQTHPDHLATLELFKLTDETIREIQSAKAREEEKAVLKSIETQLRGLPAGFVFAASGRRLLVRGASRLTVAHGRLDVSTFQVKIRKRNPSLAPNTFQSIDRPPSQASDSSERSRSSRSMKSAKSAYSSTTTSWTSSSEHADMCGLISPKDANSTTPPHSLTSATSEGSSWSSHRKKINSAYVFVMNDMVVFTEPVRRLRKRPLYRVLDEIGIARVIRVSSLVTDACTHFGEDFMYQPHLELELEPMHPATSSLNSRRDNSSPMIVYLTLSEPHLLPSWSQALQSSISGQPLELQSVYDRERLAHHPSPAVHQNPIRQLRGRARSLFSLSGGGSTKSRDSHYSVTSPPPPVPPLPPLQVIHSFFGGKIVLAATLFLLSWVEKEHMVLT</sequence>
<dbReference type="PANTHER" id="PTHR46006:SF6">
    <property type="entry name" value="INTERSECTIN-2 ISOFORM X1"/>
    <property type="match status" value="1"/>
</dbReference>
<gene>
    <name evidence="5" type="ORF">CROQUDRAFT_130947</name>
</gene>
<protein>
    <recommendedName>
        <fullName evidence="4">DH domain-containing protein</fullName>
    </recommendedName>
</protein>
<dbReference type="Gene3D" id="1.20.900.10">
    <property type="entry name" value="Dbl homology (DH) domain"/>
    <property type="match status" value="1"/>
</dbReference>
<dbReference type="CDD" id="cd00160">
    <property type="entry name" value="RhoGEF"/>
    <property type="match status" value="1"/>
</dbReference>
<dbReference type="SMART" id="SM00325">
    <property type="entry name" value="RhoGEF"/>
    <property type="match status" value="1"/>
</dbReference>